<dbReference type="Gene3D" id="3.30.1330.40">
    <property type="entry name" value="RutC-like"/>
    <property type="match status" value="1"/>
</dbReference>
<comment type="caution">
    <text evidence="2">The sequence shown here is derived from an EMBL/GenBank/DDBJ whole genome shotgun (WGS) entry which is preliminary data.</text>
</comment>
<dbReference type="EMBL" id="JAAZQQ010000001">
    <property type="protein sequence ID" value="NKX43788.1"/>
    <property type="molecule type" value="Genomic_DNA"/>
</dbReference>
<organism evidence="2 3">
    <name type="scientific">Roseicyclus persicicus</name>
    <dbReference type="NCBI Taxonomy" id="2650661"/>
    <lineage>
        <taxon>Bacteria</taxon>
        <taxon>Pseudomonadati</taxon>
        <taxon>Pseudomonadota</taxon>
        <taxon>Alphaproteobacteria</taxon>
        <taxon>Rhodobacterales</taxon>
        <taxon>Roseobacteraceae</taxon>
        <taxon>Roseicyclus</taxon>
    </lineage>
</organism>
<gene>
    <name evidence="2" type="ORF">HCU73_04225</name>
</gene>
<sequence>MTHQAPAAALPVIVNPAQLADPTPFGYSTAVLAPATGRLAFISGQGGQDATGGLSPDFAAQVRQAYANLGAVLAALGAGPARVIRLTVYVVDHDMSKLGVLSEAVIEMFGDRLPAQTLVPVPKLALDPMLFEVDAVALID</sequence>
<dbReference type="SUPFAM" id="SSF55298">
    <property type="entry name" value="YjgF-like"/>
    <property type="match status" value="1"/>
</dbReference>
<dbReference type="PANTHER" id="PTHR11803">
    <property type="entry name" value="2-IMINOBUTANOATE/2-IMINOPROPANOATE DEAMINASE RIDA"/>
    <property type="match status" value="1"/>
</dbReference>
<comment type="similarity">
    <text evidence="1">Belongs to the RutC family.</text>
</comment>
<dbReference type="Pfam" id="PF01042">
    <property type="entry name" value="Ribonuc_L-PSP"/>
    <property type="match status" value="1"/>
</dbReference>
<dbReference type="RefSeq" id="WP_168622132.1">
    <property type="nucleotide sequence ID" value="NZ_JAAZQQ010000001.1"/>
</dbReference>
<keyword evidence="3" id="KW-1185">Reference proteome</keyword>
<protein>
    <submittedName>
        <fullName evidence="2">RidA family protein</fullName>
    </submittedName>
</protein>
<reference evidence="2 3" key="1">
    <citation type="submission" date="2020-04" db="EMBL/GenBank/DDBJ databases">
        <authorList>
            <person name="Yoon J."/>
        </authorList>
    </citation>
    <scope>NUCLEOTIDE SEQUENCE [LARGE SCALE GENOMIC DNA]</scope>
    <source>
        <strain evidence="2 3">KMU-115</strain>
    </source>
</reference>
<dbReference type="InterPro" id="IPR035959">
    <property type="entry name" value="RutC-like_sf"/>
</dbReference>
<dbReference type="CDD" id="cd00448">
    <property type="entry name" value="YjgF_YER057c_UK114_family"/>
    <property type="match status" value="1"/>
</dbReference>
<evidence type="ECO:0000313" key="2">
    <source>
        <dbReference type="EMBL" id="NKX43788.1"/>
    </source>
</evidence>
<evidence type="ECO:0000313" key="3">
    <source>
        <dbReference type="Proteomes" id="UP000526408"/>
    </source>
</evidence>
<dbReference type="InterPro" id="IPR006175">
    <property type="entry name" value="YjgF/YER057c/UK114"/>
</dbReference>
<dbReference type="Proteomes" id="UP000526408">
    <property type="component" value="Unassembled WGS sequence"/>
</dbReference>
<evidence type="ECO:0000256" key="1">
    <source>
        <dbReference type="ARBA" id="ARBA00010552"/>
    </source>
</evidence>
<accession>A0A7X6GWU7</accession>
<name>A0A7X6GWU7_9RHOB</name>
<dbReference type="PANTHER" id="PTHR11803:SF58">
    <property type="entry name" value="PROTEIN HMF1-RELATED"/>
    <property type="match status" value="1"/>
</dbReference>
<dbReference type="GO" id="GO:0019239">
    <property type="term" value="F:deaminase activity"/>
    <property type="evidence" value="ECO:0007669"/>
    <property type="project" value="TreeGrafter"/>
</dbReference>
<dbReference type="GO" id="GO:0005829">
    <property type="term" value="C:cytosol"/>
    <property type="evidence" value="ECO:0007669"/>
    <property type="project" value="TreeGrafter"/>
</dbReference>
<proteinExistence type="inferred from homology"/>
<dbReference type="AlphaFoldDB" id="A0A7X6GWU7"/>